<dbReference type="Gene3D" id="2.130.10.10">
    <property type="entry name" value="YVTN repeat-like/Quinoprotein amine dehydrogenase"/>
    <property type="match status" value="8"/>
</dbReference>
<evidence type="ECO:0000313" key="5">
    <source>
        <dbReference type="Proteomes" id="UP000009168"/>
    </source>
</evidence>
<feature type="repeat" description="WD" evidence="3">
    <location>
        <begin position="1851"/>
        <end position="1892"/>
    </location>
</feature>
<feature type="repeat" description="WD" evidence="3">
    <location>
        <begin position="2109"/>
        <end position="2150"/>
    </location>
</feature>
<feature type="repeat" description="WD" evidence="3">
    <location>
        <begin position="1937"/>
        <end position="1978"/>
    </location>
</feature>
<dbReference type="RefSeq" id="XP_001014052.2">
    <property type="nucleotide sequence ID" value="XM_001014052.2"/>
</dbReference>
<feature type="repeat" description="WD" evidence="3">
    <location>
        <begin position="1512"/>
        <end position="1553"/>
    </location>
</feature>
<feature type="repeat" description="WD" evidence="3">
    <location>
        <begin position="1641"/>
        <end position="1682"/>
    </location>
</feature>
<dbReference type="InterPro" id="IPR015943">
    <property type="entry name" value="WD40/YVTN_repeat-like_dom_sf"/>
</dbReference>
<reference evidence="5" key="1">
    <citation type="journal article" date="2006" name="PLoS Biol.">
        <title>Macronuclear genome sequence of the ciliate Tetrahymena thermophila, a model eukaryote.</title>
        <authorList>
            <person name="Eisen J.A."/>
            <person name="Coyne R.S."/>
            <person name="Wu M."/>
            <person name="Wu D."/>
            <person name="Thiagarajan M."/>
            <person name="Wortman J.R."/>
            <person name="Badger J.H."/>
            <person name="Ren Q."/>
            <person name="Amedeo P."/>
            <person name="Jones K.M."/>
            <person name="Tallon L.J."/>
            <person name="Delcher A.L."/>
            <person name="Salzberg S.L."/>
            <person name="Silva J.C."/>
            <person name="Haas B.J."/>
            <person name="Majoros W.H."/>
            <person name="Farzad M."/>
            <person name="Carlton J.M."/>
            <person name="Smith R.K. Jr."/>
            <person name="Garg J."/>
            <person name="Pearlman R.E."/>
            <person name="Karrer K.M."/>
            <person name="Sun L."/>
            <person name="Manning G."/>
            <person name="Elde N.C."/>
            <person name="Turkewitz A.P."/>
            <person name="Asai D.J."/>
            <person name="Wilkes D.E."/>
            <person name="Wang Y."/>
            <person name="Cai H."/>
            <person name="Collins K."/>
            <person name="Stewart B.A."/>
            <person name="Lee S.R."/>
            <person name="Wilamowska K."/>
            <person name="Weinberg Z."/>
            <person name="Ruzzo W.L."/>
            <person name="Wloga D."/>
            <person name="Gaertig J."/>
            <person name="Frankel J."/>
            <person name="Tsao C.-C."/>
            <person name="Gorovsky M.A."/>
            <person name="Keeling P.J."/>
            <person name="Waller R.F."/>
            <person name="Patron N.J."/>
            <person name="Cherry J.M."/>
            <person name="Stover N.A."/>
            <person name="Krieger C.J."/>
            <person name="del Toro C."/>
            <person name="Ryder H.F."/>
            <person name="Williamson S.C."/>
            <person name="Barbeau R.A."/>
            <person name="Hamilton E.P."/>
            <person name="Orias E."/>
        </authorList>
    </citation>
    <scope>NUCLEOTIDE SEQUENCE [LARGE SCALE GENOMIC DNA]</scope>
    <source>
        <strain evidence="5">SB210</strain>
    </source>
</reference>
<feature type="repeat" description="WD" evidence="3">
    <location>
        <begin position="1727"/>
        <end position="1768"/>
    </location>
</feature>
<organism evidence="4 5">
    <name type="scientific">Tetrahymena thermophila (strain SB210)</name>
    <dbReference type="NCBI Taxonomy" id="312017"/>
    <lineage>
        <taxon>Eukaryota</taxon>
        <taxon>Sar</taxon>
        <taxon>Alveolata</taxon>
        <taxon>Ciliophora</taxon>
        <taxon>Intramacronucleata</taxon>
        <taxon>Oligohymenophorea</taxon>
        <taxon>Hymenostomatida</taxon>
        <taxon>Tetrahymenina</taxon>
        <taxon>Tetrahymenidae</taxon>
        <taxon>Tetrahymena</taxon>
    </lineage>
</organism>
<evidence type="ECO:0000313" key="4">
    <source>
        <dbReference type="EMBL" id="EAR93807.2"/>
    </source>
</evidence>
<evidence type="ECO:0000256" key="3">
    <source>
        <dbReference type="PROSITE-ProRule" id="PRU00221"/>
    </source>
</evidence>
<dbReference type="Proteomes" id="UP000009168">
    <property type="component" value="Unassembled WGS sequence"/>
</dbReference>
<proteinExistence type="predicted"/>
<dbReference type="InterPro" id="IPR036322">
    <property type="entry name" value="WD40_repeat_dom_sf"/>
</dbReference>
<feature type="repeat" description="WD" evidence="3">
    <location>
        <begin position="1684"/>
        <end position="1725"/>
    </location>
</feature>
<feature type="repeat" description="WD" evidence="3">
    <location>
        <begin position="1894"/>
        <end position="1935"/>
    </location>
</feature>
<feature type="repeat" description="WD" evidence="3">
    <location>
        <begin position="2066"/>
        <end position="2107"/>
    </location>
</feature>
<dbReference type="OrthoDB" id="305208at2759"/>
<feature type="repeat" description="WD" evidence="3">
    <location>
        <begin position="1555"/>
        <end position="1596"/>
    </location>
</feature>
<dbReference type="KEGG" id="tet:TTHERM_00400790"/>
<feature type="repeat" description="WD" evidence="3">
    <location>
        <begin position="1598"/>
        <end position="1639"/>
    </location>
</feature>
<dbReference type="EMBL" id="GG662719">
    <property type="protein sequence ID" value="EAR93807.2"/>
    <property type="molecule type" value="Genomic_DNA"/>
</dbReference>
<name>I7M7I8_TETTS</name>
<evidence type="ECO:0000256" key="2">
    <source>
        <dbReference type="ARBA" id="ARBA00022737"/>
    </source>
</evidence>
<dbReference type="PROSITE" id="PS50294">
    <property type="entry name" value="WD_REPEATS_REGION"/>
    <property type="match status" value="13"/>
</dbReference>
<keyword evidence="5" id="KW-1185">Reference proteome</keyword>
<dbReference type="PANTHER" id="PTHR19879">
    <property type="entry name" value="TRANSCRIPTION INITIATION FACTOR TFIID"/>
    <property type="match status" value="1"/>
</dbReference>
<keyword evidence="2" id="KW-0677">Repeat</keyword>
<feature type="repeat" description="WD" evidence="3">
    <location>
        <begin position="2023"/>
        <end position="2056"/>
    </location>
</feature>
<dbReference type="InParanoid" id="I7M7I8"/>
<dbReference type="InterPro" id="IPR001680">
    <property type="entry name" value="WD40_rpt"/>
</dbReference>
<dbReference type="STRING" id="312017.I7M7I8"/>
<dbReference type="InterPro" id="IPR020472">
    <property type="entry name" value="WD40_PAC1"/>
</dbReference>
<feature type="repeat" description="WD" evidence="3">
    <location>
        <begin position="2238"/>
        <end position="2279"/>
    </location>
</feature>
<dbReference type="eggNOG" id="KOG0272">
    <property type="taxonomic scope" value="Eukaryota"/>
</dbReference>
<dbReference type="Pfam" id="PF10143">
    <property type="entry name" value="PhosphMutase"/>
    <property type="match status" value="1"/>
</dbReference>
<protein>
    <submittedName>
        <fullName evidence="4">WD domain, G-beta repeat protein</fullName>
    </submittedName>
</protein>
<dbReference type="GO" id="GO:0004619">
    <property type="term" value="F:phosphoglycerate mutase activity"/>
    <property type="evidence" value="ECO:0007669"/>
    <property type="project" value="InterPro"/>
</dbReference>
<dbReference type="SUPFAM" id="SSF50978">
    <property type="entry name" value="WD40 repeat-like"/>
    <property type="match status" value="3"/>
</dbReference>
<dbReference type="CDD" id="cd00200">
    <property type="entry name" value="WD40"/>
    <property type="match status" value="2"/>
</dbReference>
<dbReference type="GeneID" id="7827915"/>
<gene>
    <name evidence="4" type="ORF">TTHERM_00400790</name>
</gene>
<dbReference type="PROSITE" id="PS50082">
    <property type="entry name" value="WD_REPEATS_2"/>
    <property type="match status" value="15"/>
</dbReference>
<keyword evidence="1 3" id="KW-0853">WD repeat</keyword>
<accession>I7M7I8</accession>
<dbReference type="PRINTS" id="PR00320">
    <property type="entry name" value="GPROTEINBRPT"/>
</dbReference>
<dbReference type="Pfam" id="PF00400">
    <property type="entry name" value="WD40"/>
    <property type="match status" value="15"/>
</dbReference>
<dbReference type="PANTHER" id="PTHR19879:SF9">
    <property type="entry name" value="TRANSCRIPTION INITIATION FACTOR TFIID SUBUNIT 5"/>
    <property type="match status" value="1"/>
</dbReference>
<dbReference type="SMART" id="SM00320">
    <property type="entry name" value="WD40"/>
    <property type="match status" value="18"/>
</dbReference>
<evidence type="ECO:0000256" key="1">
    <source>
        <dbReference type="ARBA" id="ARBA00022574"/>
    </source>
</evidence>
<sequence>MNKGISSQDQDQQIVETTNFSYFNTRSFQNFSNLTQNLNEKLVMLQNNLQESIQTASIEYNQLSSHSLKALTRLEEVKKFEIDPLLNQKQSKINNLSRSNEHQVNIKRQLISQELNQYVVFNKSLQKYEVDISFISQKAKSLQLSQIERQNLLNLYIKDNANKLQDQILKLVKKKKIEWTVQKNKIVGGGGACCSKQYESDQISINPMEAKIQIYKEIDINLKIDKNFQKVFNMHVIQANLDSNQMKKLIQNGEQAQTIKILLQNLNLIKYQLTNKINDYRVYVIQIFNLCFQHFISGVDHISTQDQFQINEILQEFINHLKQSIFAYPCLDLFYLFSFLQAINEKDFNKTSKFNQIQLISQFFSLDMEGSIFEKKVQYCDYQFQKVLTAKEQAKQSNKQELVQYLYYAAFSTPKDKTVKIWEIIDKVDKKIQTNKDIIVRQIGALFAEKKQYFCSYPFEEFSFYSKKFIQLSENSTSSQLSIYLLQQISYILEKYQNENRDVDISQRYYILNEDQSYDIFIKMLQHYQLQENPSENFLLYYKFSFQDIYFRFLSNKILLQLYSLNIKKEQIWVPLIYAYATEKNQSIKILFYKNQNFIQDLRKEIDDNQKSFALQQVIQYKQFRIQNLLGNQIQQEEIFDLEEEFLDQQDLIEKLDFSLIEKWYLDTKHEFDERIASQDEKEINELYIDQYFIFLSGNQSFCQQQKQEEENLMNTKSAISIIQDNFLTQDPGMNKKCKILGITAQGGSGKSILLQKLQANLMKQKWNPYQQRCNGHTDNKFNKNNENNYVIPIFIKFNDLSVKNPSINNYLLSMNLDKKQIKLLKETKQQKLILLDGYDQYQGDYMTIYSQLELEEWNNTYIIITSRLEGFTIDDACTYFSQEDEFGRVDLSSYCLVEFKNLKQKDIIYYCNLWDVSMQNRSQNQVTDNQNDKITNEKQGQLIQKIQKCFQNNQLESILYQPLSIHFLVKIIYSKNIEDIDTLLSDLNEQILIVDFFFKEYFQKEAENFMSQNILDVKNPMLSYSITNQFFEFFQNIAMQMFISKEKYNNYLKLDYQQMRFTISQNVFQSLQDPSKIQALELALKQKLQNLIDQGQILRLTNKEHQNQREQTTNPKEYVEFTSKYLYEYFSARAMKWDFDFHEENIYALDILKLEKFNINKKIIMNPGVKQSEQQIIFKFQQLIKHLIQSNDFQETYINQEISKNNRYIQYIKRSNISKSTEISKIDIGSSNMLSILFSSKFAFPFLNLQKCSFSRAYIPFSKSININFQQCNLENSYIDKFNLPCFETSNLKNAISDQFQKVFDLQNIFSFKDIVFFKNSILITISETGFINKFDAQNNCKNINLIKSKQITCGQLQNIYMINSNQSLLASTKRTLFQINPNTFETQNTFTFSEEIVKISICQDQYVVTLEDQTKFYGNIQNGLINLDKNLIQGTFSLLTKDYIITQNENILNMYSLQQNLQLIISIPFEKNALLNSAISKNGKYIATISEGINIKVWDLENECKLVQQIQGHTDNILSIAFTSDVKYLATASMDKTCKIWNLERGFQLIKTLEGHTTPISTGAFSDDGRFIATSSSEFICKVWDFSNEFQLINSFEAHSAQISQIAFSNNSKYLATSSWDKTCKIWDINQGFDLTYTLQGHTVQISSIAFSFDGKYIATGSGDSTSKIWNVEKSFELMHTLKGHTGYVSSVAFSFDGKYFATGSSDTTCKIWSIEKKFQLLNTIEGHQKFIFSIQFSPDSKYLVTGSQDQICKIWDAQNSFEFITSIQGNLVAISGDCQQIATVCGDKVCKIWDTTKQLEVIYSFQAHQSQIRSLAYSSDSKYLVTCSTDKSCKLWNVQKGYQLKNVIKDFRTSVSSAAFSADKKFLAVSFDDKTFKIWNIEKEFEIIESTLGHTDSVLSSVYSLDGKQFATGCADSNCRIWNSEKGFELVKTIKGHSKEITSVAFSRDGKYFATSSTDKTCKIWNINNDYQLIYTISGLLDINSPIAFSLDSKYLITNYEDKTCKVWSVNNNFQVLYTIHGHTDFISQFAFSMDQRYLATASIDQTCKVWNICKDFELFKSLQGHFDQISAVNFSPDSSYLITGSKDKTCRVWNVNKGFEYTSLIEGHKDQINSIDFSKDSKYLATGSADQTCKIWNIDKGFLLINTILGHFDVISSVQFSLNSKYIITSSWDSTCKIWNFEKGIQFINMLDNLSLNQKPYALSQDRKYLAICCDNKACKIWKLQKQIQLINTINYNQGNIQQIAFSADSKFLATSNGDMQWKIWEVNNQFTQKNCNIECSNNQDMNEIFFIVNNDKQGFQQQEKVIFNIREQNKNLSDLKNMEIFEQIFQI</sequence>
<dbReference type="InterPro" id="IPR004456">
    <property type="entry name" value="Pglycerate_mutase_ApgM"/>
</dbReference>
<dbReference type="PROSITE" id="PS00678">
    <property type="entry name" value="WD_REPEATS_1"/>
    <property type="match status" value="10"/>
</dbReference>
<feature type="repeat" description="WD" evidence="3">
    <location>
        <begin position="2152"/>
        <end position="2188"/>
    </location>
</feature>
<dbReference type="InterPro" id="IPR019775">
    <property type="entry name" value="WD40_repeat_CS"/>
</dbReference>
<feature type="repeat" description="WD" evidence="3">
    <location>
        <begin position="1808"/>
        <end position="1849"/>
    </location>
</feature>